<sequence>MPTLRGKIRTERNAKRVFSERTQLAREYALAAMSNTLEPRAPGKLEEDLYFIFDEEDVSLDAYNKGLGIIISSKIDWAALESDESHDSIDAPKIKRKKKKRGFKQHGSKEREVADLSATTLKAFASFADETNDQQTQSHSQSFRNAEIEEVPLLSAKHKDYRRFRYYDLIRSKLELGELENIPPVSNQDEKVRFDTEIGIHEFHCEDTLSCAVISAPDSRPLPILLRTHKLEEPPVCQLFSFLQEEYSQDLCKLMNLTQDNYSLDLSMDFHELYEIMALAQKQAGVATENVLCAFEGMSSMGKHLIGIVNRLQALATRFLVLRESQSLENSSELLFQLHACTASCEDLKRDIILFKMIVLQSREHLEANMRHILTGISDSVNYLTKVKELFAMVYQKDEDCWTALQSIIGVSESYTRCVNFLHEMTPERVFRFLKHDFTKMQNDIGNMDYLCGLLLEQTRQSPANVLVPIA</sequence>
<name>A0A4P6XQD7_9ASCO</name>
<protein>
    <submittedName>
        <fullName evidence="1">Uncharacterized protein</fullName>
    </submittedName>
</protein>
<accession>A0A4P6XQD7</accession>
<evidence type="ECO:0000313" key="2">
    <source>
        <dbReference type="Proteomes" id="UP000292447"/>
    </source>
</evidence>
<evidence type="ECO:0000313" key="1">
    <source>
        <dbReference type="EMBL" id="QBM88506.1"/>
    </source>
</evidence>
<proteinExistence type="predicted"/>
<keyword evidence="2" id="KW-1185">Reference proteome</keyword>
<dbReference type="EMBL" id="CP034458">
    <property type="protein sequence ID" value="QBM88506.1"/>
    <property type="molecule type" value="Genomic_DNA"/>
</dbReference>
<gene>
    <name evidence="1" type="ORF">METSCH_C04750</name>
</gene>
<dbReference type="Proteomes" id="UP000292447">
    <property type="component" value="Chromosome III"/>
</dbReference>
<organism evidence="1 2">
    <name type="scientific">Metschnikowia aff. pulcherrima</name>
    <dbReference type="NCBI Taxonomy" id="2163413"/>
    <lineage>
        <taxon>Eukaryota</taxon>
        <taxon>Fungi</taxon>
        <taxon>Dikarya</taxon>
        <taxon>Ascomycota</taxon>
        <taxon>Saccharomycotina</taxon>
        <taxon>Pichiomycetes</taxon>
        <taxon>Metschnikowiaceae</taxon>
        <taxon>Metschnikowia</taxon>
    </lineage>
</organism>
<dbReference type="AlphaFoldDB" id="A0A4P6XQD7"/>
<reference evidence="2" key="1">
    <citation type="submission" date="2019-03" db="EMBL/GenBank/DDBJ databases">
        <title>Snf2 controls pulcherriminic acid biosynthesis and connects pigmentation and antifungal activity of the yeast Metschnikowia pulcherrima.</title>
        <authorList>
            <person name="Gore-Lloyd D."/>
            <person name="Sumann I."/>
            <person name="Brachmann A.O."/>
            <person name="Schneeberger K."/>
            <person name="Ortiz-Merino R.A."/>
            <person name="Moreno-Beltran M."/>
            <person name="Schlaefli M."/>
            <person name="Kirner P."/>
            <person name="Santos Kron A."/>
            <person name="Wolfe K.H."/>
            <person name="Piel J."/>
            <person name="Ahrens C.H."/>
            <person name="Henk D."/>
            <person name="Freimoser F.M."/>
        </authorList>
    </citation>
    <scope>NUCLEOTIDE SEQUENCE [LARGE SCALE GENOMIC DNA]</scope>
    <source>
        <strain evidence="2">APC 1.2</strain>
    </source>
</reference>